<evidence type="ECO:0000256" key="3">
    <source>
        <dbReference type="PIRSR" id="PIRSR610347-1"/>
    </source>
</evidence>
<evidence type="ECO:0000259" key="6">
    <source>
        <dbReference type="PROSITE" id="PS50006"/>
    </source>
</evidence>
<dbReference type="GO" id="GO:0006281">
    <property type="term" value="P:DNA repair"/>
    <property type="evidence" value="ECO:0007669"/>
    <property type="project" value="InterPro"/>
</dbReference>
<accession>A0A0K9P0N5</accession>
<keyword evidence="8" id="KW-1185">Reference proteome</keyword>
<dbReference type="PANTHER" id="PTHR12415">
    <property type="entry name" value="TYROSYL-DNA PHOSPHODIESTERASE 1"/>
    <property type="match status" value="1"/>
</dbReference>
<dbReference type="Pfam" id="PF08797">
    <property type="entry name" value="HIRAN"/>
    <property type="match status" value="1"/>
</dbReference>
<sequence length="995" mass="111041">MDSTDILVPGKRRKVEVSSAQFHQRNSGRLLGSAHLQALGSESQMITTSVTISPNGNIRFLSDRVYTVGRKKSSCDIVLNGNITIVSRVHCQFLLHGHSCKLLLTDGLFQDGFSTASKRNVGTSNKYSMNGVFVNGQRISRGTVHELFVGDEVCLGCSCRKSSHNNTLDSGFGFIVKSIVFFNTHNVIDETVQLSKNDPSARVILLLSMCRRILQSKDPISCICESLDMFGIKKPTLVYDGEKINDNPRLSCNDLELEPEKDADCVCPSDGRTLYLNRLEFMDPKGSDNCKTISLPELFYPVGSLIRVFIATFTCDVSWFLSCCKIPKHLPVTIACHDSVRCWSSETDSRTSSPCSDYSNLILVYPQFPEEIAFGKDHKKRGVGCHHPKLIVLQRKDSIRIIVTSANLVSRQWNTITNTVWFQDFPYMNNPNYSAFFTSLSTSEIIEESCTDFVAQLAGFMASLIVDAPSEAYWITELANYDFRGAAAYLVASVPGIHAHVSPSFSPDYKLSERMEIMYSKSSNFKLLGYVKSSVVGLSHRFYSKNDSTGTELKTLALFLKNCKKDAFGLSEVVLRRTSNIAADVNAVSVLVSDLNEFSKGAYIQLGFVPKDIAKWISPLSDVGYFSFSAFIFPKEALTAALGSCNSKVQLILHVSQGPNFFNISRSIQPEYFVPLCSLLATVQRHMGIWRLQELLCRYRWPESLETDFVYGCSSIGTSVCPQYLASFSAASGKKSLLFTDSEESDPEWGRWNTTHELKSPSLSILFPTIERSRNAIHGIQSSRCLLAFSEKTWLKLRNSGTLHDEVPHPNVRLGYPMHVKVACRRFQAKEDNALSFGWIYCGSHNFSPSAWGHQMQCPTSLSENSASSSRLHICNYELGIVFVFPPPSNNVLKDVVGGAKRPNLDDINLPFVMPAPKYSYNDRPTTAQAIREVVAFEKETHLVDNISVTEEDAIDEEIADDEDVFEYVNSTEEKEDEKIYAEMLWSQVSSSGTP</sequence>
<protein>
    <recommendedName>
        <fullName evidence="6">FHA domain-containing protein</fullName>
    </recommendedName>
</protein>
<dbReference type="Proteomes" id="UP000036987">
    <property type="component" value="Unassembled WGS sequence"/>
</dbReference>
<dbReference type="PANTHER" id="PTHR12415:SF3">
    <property type="entry name" value="OS04G0403400 PROTEIN"/>
    <property type="match status" value="1"/>
</dbReference>
<dbReference type="GO" id="GO:0005634">
    <property type="term" value="C:nucleus"/>
    <property type="evidence" value="ECO:0007669"/>
    <property type="project" value="InterPro"/>
</dbReference>
<dbReference type="Gene3D" id="2.60.200.20">
    <property type="match status" value="1"/>
</dbReference>
<dbReference type="InterPro" id="IPR014905">
    <property type="entry name" value="HIRAN"/>
</dbReference>
<proteinExistence type="predicted"/>
<dbReference type="Pfam" id="PF00498">
    <property type="entry name" value="FHA"/>
    <property type="match status" value="1"/>
</dbReference>
<feature type="site" description="Interaction with DNA" evidence="5">
    <location>
        <position position="848"/>
    </location>
</feature>
<comment type="caution">
    <text evidence="7">The sequence shown here is derived from an EMBL/GenBank/DDBJ whole genome shotgun (WGS) entry which is preliminary data.</text>
</comment>
<feature type="active site" description="Nucleophile" evidence="3">
    <location>
        <position position="387"/>
    </location>
</feature>
<dbReference type="EMBL" id="LFYR01001430">
    <property type="protein sequence ID" value="KMZ61797.1"/>
    <property type="molecule type" value="Genomic_DNA"/>
</dbReference>
<feature type="binding site" evidence="4">
    <location>
        <position position="389"/>
    </location>
    <ligand>
        <name>substrate</name>
    </ligand>
</feature>
<feature type="active site" description="Proton donor/acceptor" evidence="3">
    <location>
        <position position="819"/>
    </location>
</feature>
<dbReference type="AlphaFoldDB" id="A0A0K9P0N5"/>
<dbReference type="SUPFAM" id="SSF56024">
    <property type="entry name" value="Phospholipase D/nuclease"/>
    <property type="match status" value="2"/>
</dbReference>
<feature type="domain" description="FHA" evidence="6">
    <location>
        <begin position="66"/>
        <end position="139"/>
    </location>
</feature>
<dbReference type="SUPFAM" id="SSF49879">
    <property type="entry name" value="SMAD/FHA domain"/>
    <property type="match status" value="1"/>
</dbReference>
<dbReference type="PROSITE" id="PS50006">
    <property type="entry name" value="FHA_DOMAIN"/>
    <property type="match status" value="1"/>
</dbReference>
<name>A0A0K9P0N5_ZOSMR</name>
<dbReference type="GO" id="GO:0003676">
    <property type="term" value="F:nucleic acid binding"/>
    <property type="evidence" value="ECO:0007669"/>
    <property type="project" value="InterPro"/>
</dbReference>
<gene>
    <name evidence="7" type="ORF">ZOSMA_4G00860</name>
</gene>
<dbReference type="GO" id="GO:0008081">
    <property type="term" value="F:phosphoric diester hydrolase activity"/>
    <property type="evidence" value="ECO:0007669"/>
    <property type="project" value="InterPro"/>
</dbReference>
<dbReference type="Gene3D" id="3.30.870.10">
    <property type="entry name" value="Endonuclease Chain A"/>
    <property type="match status" value="2"/>
</dbReference>
<evidence type="ECO:0000313" key="8">
    <source>
        <dbReference type="Proteomes" id="UP000036987"/>
    </source>
</evidence>
<dbReference type="Pfam" id="PF06087">
    <property type="entry name" value="Tyr-DNA_phospho"/>
    <property type="match status" value="2"/>
</dbReference>
<dbReference type="OMA" id="WTTNHEL"/>
<reference evidence="8" key="1">
    <citation type="journal article" date="2016" name="Nature">
        <title>The genome of the seagrass Zostera marina reveals angiosperm adaptation to the sea.</title>
        <authorList>
            <person name="Olsen J.L."/>
            <person name="Rouze P."/>
            <person name="Verhelst B."/>
            <person name="Lin Y.-C."/>
            <person name="Bayer T."/>
            <person name="Collen J."/>
            <person name="Dattolo E."/>
            <person name="De Paoli E."/>
            <person name="Dittami S."/>
            <person name="Maumus F."/>
            <person name="Michel G."/>
            <person name="Kersting A."/>
            <person name="Lauritano C."/>
            <person name="Lohaus R."/>
            <person name="Toepel M."/>
            <person name="Tonon T."/>
            <person name="Vanneste K."/>
            <person name="Amirebrahimi M."/>
            <person name="Brakel J."/>
            <person name="Bostroem C."/>
            <person name="Chovatia M."/>
            <person name="Grimwood J."/>
            <person name="Jenkins J.W."/>
            <person name="Jueterbock A."/>
            <person name="Mraz A."/>
            <person name="Stam W.T."/>
            <person name="Tice H."/>
            <person name="Bornberg-Bauer E."/>
            <person name="Green P.J."/>
            <person name="Pearson G.A."/>
            <person name="Procaccini G."/>
            <person name="Duarte C.M."/>
            <person name="Schmutz J."/>
            <person name="Reusch T.B.H."/>
            <person name="Van de Peer Y."/>
        </authorList>
    </citation>
    <scope>NUCLEOTIDE SEQUENCE [LARGE SCALE GENOMIC DNA]</scope>
    <source>
        <strain evidence="8">cv. Finnish</strain>
    </source>
</reference>
<dbReference type="Gene3D" id="3.30.70.2330">
    <property type="match status" value="1"/>
</dbReference>
<dbReference type="CDD" id="cd09123">
    <property type="entry name" value="PLDc_Tdp1_2"/>
    <property type="match status" value="1"/>
</dbReference>
<dbReference type="InterPro" id="IPR000253">
    <property type="entry name" value="FHA_dom"/>
</dbReference>
<organism evidence="7 8">
    <name type="scientific">Zostera marina</name>
    <name type="common">Eelgrass</name>
    <dbReference type="NCBI Taxonomy" id="29655"/>
    <lineage>
        <taxon>Eukaryota</taxon>
        <taxon>Viridiplantae</taxon>
        <taxon>Streptophyta</taxon>
        <taxon>Embryophyta</taxon>
        <taxon>Tracheophyta</taxon>
        <taxon>Spermatophyta</taxon>
        <taxon>Magnoliopsida</taxon>
        <taxon>Liliopsida</taxon>
        <taxon>Zosteraceae</taxon>
        <taxon>Zostera</taxon>
    </lineage>
</organism>
<dbReference type="InterPro" id="IPR008984">
    <property type="entry name" value="SMAD_FHA_dom_sf"/>
</dbReference>
<dbReference type="OrthoDB" id="47785at2759"/>
<dbReference type="GO" id="GO:0016818">
    <property type="term" value="F:hydrolase activity, acting on acid anhydrides, in phosphorus-containing anhydrides"/>
    <property type="evidence" value="ECO:0007669"/>
    <property type="project" value="InterPro"/>
</dbReference>
<dbReference type="SMART" id="SM00240">
    <property type="entry name" value="FHA"/>
    <property type="match status" value="1"/>
</dbReference>
<evidence type="ECO:0000256" key="1">
    <source>
        <dbReference type="ARBA" id="ARBA00022723"/>
    </source>
</evidence>
<keyword evidence="1" id="KW-0479">Metal-binding</keyword>
<dbReference type="CDD" id="cd09122">
    <property type="entry name" value="PLDc_Tdp1_1"/>
    <property type="match status" value="1"/>
</dbReference>
<feature type="binding site" evidence="4">
    <location>
        <position position="821"/>
    </location>
    <ligand>
        <name>substrate</name>
    </ligand>
</feature>
<evidence type="ECO:0000256" key="4">
    <source>
        <dbReference type="PIRSR" id="PIRSR610347-2"/>
    </source>
</evidence>
<dbReference type="InterPro" id="IPR010347">
    <property type="entry name" value="Tdp1"/>
</dbReference>
<evidence type="ECO:0000313" key="7">
    <source>
        <dbReference type="EMBL" id="KMZ61797.1"/>
    </source>
</evidence>
<dbReference type="STRING" id="29655.A0A0K9P0N5"/>
<dbReference type="GO" id="GO:0008270">
    <property type="term" value="F:zinc ion binding"/>
    <property type="evidence" value="ECO:0007669"/>
    <property type="project" value="InterPro"/>
</dbReference>
<evidence type="ECO:0000256" key="5">
    <source>
        <dbReference type="PIRSR" id="PIRSR610347-3"/>
    </source>
</evidence>
<dbReference type="CDD" id="cd00060">
    <property type="entry name" value="FHA"/>
    <property type="match status" value="1"/>
</dbReference>
<keyword evidence="2" id="KW-0378">Hydrolase</keyword>
<evidence type="ECO:0000256" key="2">
    <source>
        <dbReference type="ARBA" id="ARBA00022801"/>
    </source>
</evidence>